<evidence type="ECO:0000313" key="3">
    <source>
        <dbReference type="Ensembl" id="ENSSDAP00000011033.1"/>
    </source>
</evidence>
<keyword evidence="1" id="KW-0175">Coiled coil</keyword>
<keyword evidence="4" id="KW-1185">Reference proteome</keyword>
<dbReference type="PANTHER" id="PTHR10424:SF82">
    <property type="entry name" value="ENVELOPE GLYCOPROTEIN-RELATED"/>
    <property type="match status" value="1"/>
</dbReference>
<keyword evidence="2" id="KW-0812">Transmembrane</keyword>
<sequence length="627" mass="70386">YRTVSPPISSPPRGRRPTSLRIRVPSLCAPQILWLLVLACISTILCNNPHFPYKWTWVIQNPAIGHNIVLATQEGPQIWFPDLQFDLCHSDGLNGPPCKMDTWYICPGESRPPECGSSAEYYCKQWGCETSVGGSRAWKVAKDDLVKYSRPHNQNSWIQARFTPKGKEAQGWEQGKSWGIRLYWIGSSDEGLIFTLKVLKTQIVPAVVGPNKALAPPPSANTPIMPESTQVPKTIQRIPEERDLNSPPELPNLLVPGISEENALGAPLWKLLLKTYDVVNKTQPQMTESCWMCYDMQLPFYEGIALPGSYTLTSKVQDCRWEPVESGLTLEKVIGKGSCVGNPPPSLQHLCNQTSPIPTQMTYLLPSENSWWACDTGLTPCAHTAMLNRTHGFCVMVQLVPRLIYHSEEEVIFRLENKELQRKVKGEVAVAILTIGALLGTVGVGTGTTALIEQRSYFSSLREAIDEDIQELQRQVKHLEELHASLAEIVLQNRRGLDLVFLQQGGLCAALGEECCFYVNHSGVIRQSIAKVQEGLEKRRKERERQKGWFESWFDYSPWLTTLLSALVGPLLVIMLALIVGPCIINKFAAFVKERINTVQLMVLRAQYQSLDKSSRVEPYELTQRNP</sequence>
<name>A0A8C9PNQ9_SPEDA</name>
<feature type="transmembrane region" description="Helical" evidence="2">
    <location>
        <begin position="559"/>
        <end position="585"/>
    </location>
</feature>
<reference evidence="3" key="2">
    <citation type="submission" date="2025-09" db="UniProtKB">
        <authorList>
            <consortium name="Ensembl"/>
        </authorList>
    </citation>
    <scope>IDENTIFICATION</scope>
</reference>
<dbReference type="Gene3D" id="1.10.287.210">
    <property type="match status" value="1"/>
</dbReference>
<dbReference type="InterPro" id="IPR008981">
    <property type="entry name" value="FMuLV_rcpt-bd"/>
</dbReference>
<feature type="coiled-coil region" evidence="1">
    <location>
        <begin position="462"/>
        <end position="489"/>
    </location>
</feature>
<reference evidence="3" key="1">
    <citation type="submission" date="2025-08" db="UniProtKB">
        <authorList>
            <consortium name="Ensembl"/>
        </authorList>
    </citation>
    <scope>IDENTIFICATION</scope>
</reference>
<protein>
    <recommendedName>
        <fullName evidence="5">Envelope protein</fullName>
    </recommendedName>
</protein>
<organism evidence="3 4">
    <name type="scientific">Spermophilus dauricus</name>
    <name type="common">Daurian ground squirrel</name>
    <dbReference type="NCBI Taxonomy" id="99837"/>
    <lineage>
        <taxon>Eukaryota</taxon>
        <taxon>Metazoa</taxon>
        <taxon>Chordata</taxon>
        <taxon>Craniata</taxon>
        <taxon>Vertebrata</taxon>
        <taxon>Euteleostomi</taxon>
        <taxon>Mammalia</taxon>
        <taxon>Eutheria</taxon>
        <taxon>Euarchontoglires</taxon>
        <taxon>Glires</taxon>
        <taxon>Rodentia</taxon>
        <taxon>Sciuromorpha</taxon>
        <taxon>Sciuridae</taxon>
        <taxon>Xerinae</taxon>
        <taxon>Marmotini</taxon>
        <taxon>Spermophilus</taxon>
    </lineage>
</organism>
<evidence type="ECO:0000256" key="2">
    <source>
        <dbReference type="SAM" id="Phobius"/>
    </source>
</evidence>
<proteinExistence type="predicted"/>
<dbReference type="InterPro" id="IPR018154">
    <property type="entry name" value="TLV/ENV_coat_polyprotein"/>
</dbReference>
<dbReference type="SUPFAM" id="SSF58069">
    <property type="entry name" value="Virus ectodomain"/>
    <property type="match status" value="1"/>
</dbReference>
<dbReference type="Pfam" id="PF00429">
    <property type="entry name" value="TLV_coat"/>
    <property type="match status" value="1"/>
</dbReference>
<dbReference type="Ensembl" id="ENSSDAT00000012513.1">
    <property type="protein sequence ID" value="ENSSDAP00000011033.1"/>
    <property type="gene ID" value="ENSSDAG00000009981.1"/>
</dbReference>
<keyword evidence="2" id="KW-1133">Transmembrane helix</keyword>
<evidence type="ECO:0008006" key="5">
    <source>
        <dbReference type="Google" id="ProtNLM"/>
    </source>
</evidence>
<dbReference type="CDD" id="cd09851">
    <property type="entry name" value="HTLV-1-like_HR1-HR2"/>
    <property type="match status" value="1"/>
</dbReference>
<dbReference type="Gene3D" id="3.90.310.10">
    <property type="entry name" value="ENV polyprotein, receptor-binding domain"/>
    <property type="match status" value="1"/>
</dbReference>
<dbReference type="SUPFAM" id="SSF49830">
    <property type="entry name" value="ENV polyprotein, receptor-binding domain"/>
    <property type="match status" value="1"/>
</dbReference>
<feature type="transmembrane region" description="Helical" evidence="2">
    <location>
        <begin position="428"/>
        <end position="452"/>
    </location>
</feature>
<dbReference type="PANTHER" id="PTHR10424">
    <property type="entry name" value="VIRAL ENVELOPE PROTEIN"/>
    <property type="match status" value="1"/>
</dbReference>
<dbReference type="Proteomes" id="UP000694422">
    <property type="component" value="Unplaced"/>
</dbReference>
<accession>A0A8C9PNQ9</accession>
<keyword evidence="2" id="KW-0472">Membrane</keyword>
<evidence type="ECO:0000256" key="1">
    <source>
        <dbReference type="SAM" id="Coils"/>
    </source>
</evidence>
<evidence type="ECO:0000313" key="4">
    <source>
        <dbReference type="Proteomes" id="UP000694422"/>
    </source>
</evidence>
<dbReference type="AlphaFoldDB" id="A0A8C9PNQ9"/>